<accession>A0A4P9UV98</accession>
<dbReference type="OrthoDB" id="9804318at2"/>
<gene>
    <name evidence="3" type="ORF">EQU24_21665</name>
</gene>
<name>A0A4P9UV98_METBY</name>
<reference evidence="4" key="1">
    <citation type="journal article" date="2019" name="J. Bacteriol.">
        <title>A Mutagenic Screen Identifies a TonB-Dependent Receptor Required for the Lanthanide Metal Switch in the Type I Methanotroph 'Methylotuvimicrobium buryatense' 5GB1C.</title>
        <authorList>
            <person name="Groom J.D."/>
            <person name="Ford S.M."/>
            <person name="Pesesky M.W."/>
            <person name="Lidstrom M.E."/>
        </authorList>
    </citation>
    <scope>NUCLEOTIDE SEQUENCE [LARGE SCALE GENOMIC DNA]</scope>
    <source>
        <strain evidence="4">5GB1C</strain>
    </source>
</reference>
<proteinExistence type="inferred from homology"/>
<dbReference type="PANTHER" id="PTHR36965">
    <property type="entry name" value="FE(2+)-TRAFFICKING PROTEIN-RELATED"/>
    <property type="match status" value="1"/>
</dbReference>
<dbReference type="Gene3D" id="1.10.3880.10">
    <property type="entry name" value="Fe(II) trafficking protein YggX"/>
    <property type="match status" value="1"/>
</dbReference>
<dbReference type="RefSeq" id="WP_014150368.1">
    <property type="nucleotide sequence ID" value="NZ_CP035467.1"/>
</dbReference>
<evidence type="ECO:0000256" key="2">
    <source>
        <dbReference type="HAMAP-Rule" id="MF_00686"/>
    </source>
</evidence>
<evidence type="ECO:0000313" key="3">
    <source>
        <dbReference type="EMBL" id="QCW84553.1"/>
    </source>
</evidence>
<evidence type="ECO:0000313" key="4">
    <source>
        <dbReference type="Proteomes" id="UP000305881"/>
    </source>
</evidence>
<dbReference type="HAMAP" id="MF_00686">
    <property type="entry name" value="Fe_traffic_YggX"/>
    <property type="match status" value="1"/>
</dbReference>
<dbReference type="GO" id="GO:0034599">
    <property type="term" value="P:cellular response to oxidative stress"/>
    <property type="evidence" value="ECO:0007669"/>
    <property type="project" value="TreeGrafter"/>
</dbReference>
<dbReference type="PIRSF" id="PIRSF029827">
    <property type="entry name" value="Fe_traffic_YggX"/>
    <property type="match status" value="1"/>
</dbReference>
<comment type="similarity">
    <text evidence="2">Belongs to the Fe(2+)-trafficking protein family.</text>
</comment>
<dbReference type="GO" id="GO:0005506">
    <property type="term" value="F:iron ion binding"/>
    <property type="evidence" value="ECO:0007669"/>
    <property type="project" value="UniProtKB-UniRule"/>
</dbReference>
<comment type="function">
    <text evidence="2">Could be a mediator in iron transactions between iron acquisition and iron-requiring processes, such as synthesis and/or repair of Fe-S clusters in biosynthetic enzymes.</text>
</comment>
<organism evidence="3 4">
    <name type="scientific">Methylotuvimicrobium buryatense</name>
    <name type="common">Methylomicrobium buryatense</name>
    <dbReference type="NCBI Taxonomy" id="95641"/>
    <lineage>
        <taxon>Bacteria</taxon>
        <taxon>Pseudomonadati</taxon>
        <taxon>Pseudomonadota</taxon>
        <taxon>Gammaproteobacteria</taxon>
        <taxon>Methylococcales</taxon>
        <taxon>Methylococcaceae</taxon>
        <taxon>Methylotuvimicrobium</taxon>
    </lineage>
</organism>
<keyword evidence="4" id="KW-1185">Reference proteome</keyword>
<dbReference type="InterPro" id="IPR007457">
    <property type="entry name" value="Fe_traffick_prot_YggX"/>
</dbReference>
<dbReference type="NCBIfam" id="NF003817">
    <property type="entry name" value="PRK05408.1"/>
    <property type="match status" value="1"/>
</dbReference>
<dbReference type="Pfam" id="PF04362">
    <property type="entry name" value="Iron_traffic"/>
    <property type="match status" value="1"/>
</dbReference>
<sequence length="90" mass="10149">MTRIIRCAKLGIDAEGLDAPPFPGPKGQQIFDTISKQAWQDWLSLQTMLINEHRLASFDPKAKKFLEEERNKFLFGGGAEMPEGYVPPTK</sequence>
<dbReference type="AlphaFoldDB" id="A0A4P9UV98"/>
<dbReference type="EMBL" id="CP035467">
    <property type="protein sequence ID" value="QCW84553.1"/>
    <property type="molecule type" value="Genomic_DNA"/>
</dbReference>
<evidence type="ECO:0000256" key="1">
    <source>
        <dbReference type="ARBA" id="ARBA00023004"/>
    </source>
</evidence>
<dbReference type="SUPFAM" id="SSF111148">
    <property type="entry name" value="YggX-like"/>
    <property type="match status" value="1"/>
</dbReference>
<keyword evidence="1 2" id="KW-0408">Iron</keyword>
<dbReference type="KEGG" id="mbur:EQU24_21665"/>
<dbReference type="Proteomes" id="UP000305881">
    <property type="component" value="Chromosome"/>
</dbReference>
<dbReference type="GO" id="GO:0005829">
    <property type="term" value="C:cytosol"/>
    <property type="evidence" value="ECO:0007669"/>
    <property type="project" value="TreeGrafter"/>
</dbReference>
<dbReference type="InterPro" id="IPR036766">
    <property type="entry name" value="Fe_traffick_prot_YggX_sf"/>
</dbReference>
<protein>
    <recommendedName>
        <fullName evidence="2">Probable Fe(2+)-trafficking protein</fullName>
    </recommendedName>
</protein>
<dbReference type="PANTHER" id="PTHR36965:SF1">
    <property type="entry name" value="FE(2+)-TRAFFICKING PROTEIN-RELATED"/>
    <property type="match status" value="1"/>
</dbReference>
<dbReference type="STRING" id="675511.GCA_000341735_03095"/>